<dbReference type="EMBL" id="PGFS01000001">
    <property type="protein sequence ID" value="MDH4572944.1"/>
    <property type="molecule type" value="Genomic_DNA"/>
</dbReference>
<name>A0ABT6I5G6_9GAMM</name>
<keyword evidence="3" id="KW-1185">Reference proteome</keyword>
<evidence type="ECO:0000313" key="2">
    <source>
        <dbReference type="EMBL" id="MDH4572944.1"/>
    </source>
</evidence>
<protein>
    <submittedName>
        <fullName evidence="2">Glycosyltransferase family 2 protein</fullName>
    </submittedName>
</protein>
<feature type="domain" description="Glycosyltransferase 2-like" evidence="1">
    <location>
        <begin position="243"/>
        <end position="351"/>
    </location>
</feature>
<dbReference type="Pfam" id="PF00535">
    <property type="entry name" value="Glycos_transf_2"/>
    <property type="match status" value="2"/>
</dbReference>
<dbReference type="RefSeq" id="WP_110716602.1">
    <property type="nucleotide sequence ID" value="NZ_PGFS01000001.1"/>
</dbReference>
<gene>
    <name evidence="2" type="ORF">CUR86_11095</name>
</gene>
<comment type="caution">
    <text evidence="2">The sequence shown here is derived from an EMBL/GenBank/DDBJ whole genome shotgun (WGS) entry which is preliminary data.</text>
</comment>
<dbReference type="CDD" id="cd04184">
    <property type="entry name" value="GT2_RfbC_Mx_like"/>
    <property type="match status" value="1"/>
</dbReference>
<reference evidence="2" key="1">
    <citation type="journal article" date="2015" name="Antonie Van Leeuwenhoek">
        <title>Comparative 16S rRNA signatures and multilocus sequence analysis for the genus Salinicola and description of Salinicola acroporae sp. nov., isolated from coral Acropora digitifera.</title>
        <authorList>
            <person name="Lepcha R.T."/>
            <person name="Poddar A."/>
            <person name="Schumann P."/>
            <person name="Das S.K."/>
        </authorList>
    </citation>
    <scope>NUCLEOTIDE SEQUENCE</scope>
    <source>
        <strain evidence="2">S4-41</strain>
    </source>
</reference>
<evidence type="ECO:0000313" key="3">
    <source>
        <dbReference type="Proteomes" id="UP001162135"/>
    </source>
</evidence>
<dbReference type="PANTHER" id="PTHR43179:SF7">
    <property type="entry name" value="RHAMNOSYLTRANSFERASE WBBL"/>
    <property type="match status" value="1"/>
</dbReference>
<evidence type="ECO:0000259" key="1">
    <source>
        <dbReference type="Pfam" id="PF00535"/>
    </source>
</evidence>
<dbReference type="Gene3D" id="3.90.550.10">
    <property type="entry name" value="Spore Coat Polysaccharide Biosynthesis Protein SpsA, Chain A"/>
    <property type="match status" value="2"/>
</dbReference>
<feature type="domain" description="Glycosyltransferase 2-like" evidence="1">
    <location>
        <begin position="502"/>
        <end position="677"/>
    </location>
</feature>
<reference evidence="2" key="2">
    <citation type="submission" date="2017-11" db="EMBL/GenBank/DDBJ databases">
        <authorList>
            <person name="Das S.K."/>
        </authorList>
    </citation>
    <scope>NUCLEOTIDE SEQUENCE</scope>
    <source>
        <strain evidence="2">S4-41</strain>
    </source>
</reference>
<dbReference type="InterPro" id="IPR029044">
    <property type="entry name" value="Nucleotide-diphossugar_trans"/>
</dbReference>
<dbReference type="SUPFAM" id="SSF53448">
    <property type="entry name" value="Nucleotide-diphospho-sugar transferases"/>
    <property type="match status" value="2"/>
</dbReference>
<dbReference type="PANTHER" id="PTHR43179">
    <property type="entry name" value="RHAMNOSYLTRANSFERASE WBBL"/>
    <property type="match status" value="1"/>
</dbReference>
<proteinExistence type="predicted"/>
<organism evidence="2 3">
    <name type="scientific">Salinicola acroporae</name>
    <dbReference type="NCBI Taxonomy" id="1541440"/>
    <lineage>
        <taxon>Bacteria</taxon>
        <taxon>Pseudomonadati</taxon>
        <taxon>Pseudomonadota</taxon>
        <taxon>Gammaproteobacteria</taxon>
        <taxon>Oceanospirillales</taxon>
        <taxon>Halomonadaceae</taxon>
        <taxon>Salinicola</taxon>
    </lineage>
</organism>
<dbReference type="Proteomes" id="UP001162135">
    <property type="component" value="Unassembled WGS sequence"/>
</dbReference>
<sequence>MQTSSSPVPEARSWRVWRGVNRSTRFICRPRLKPLYQLERLAPDEADESSSFGWRSTGNDPQFAWRRQMPVPGWNMLEVAIRHDQPSGSVRLYVDTGRGFNEAESFYLALKPGRIAKRLCYIGPGVRGIRFDPLETEGCFSIEHLRLVWLTPWFACDRLVQRLANLHGQWLETPKACVLSRLKRLAREQNTPWRAIALKQYEETFVRLCPRKSYSEWLAQQPVASQAWLSSRLAAFAYRPTISILLPTYDPTPEALDRCIESVLAQRYTQWQLCIADDASTDRRIGERLRRYAEQDSRIEVTFRPVNGHICAASNSALSLARGEYVALLDHDDQLVPDALFRVVDALQQRPRAELLYSDEDKIDDHGERFDPHFKPAWNPDLLLGQNYLSHLGVYRTARVKAVGGFREGYEGSQDHDLALRFTAGLDSDRIVRIPHVLYHWHAGQGSTASAAAAKRYTGEAGLHAVQDHLSRHARGATAEPGRFPNTYRVRWPLPDPAPLVSLLIPTRDRVEILRPCVEALLERTRYPRLEVLVLDNGSTCPETLNFLGELAGHPRVRVLHWPHPFNYSAINNFGARHARGELLGLINNDIEPINEDWLEEMVSQACREEIGCVGAKLYYPNGTVQHAGVLLGVGGVAGHAHKFFSRHEPGYFSRLHLAQNFSAVTAACLVVRKSLFEAVGGLDEANLAVAFNDVDFCLKVGEAGYRNLWTPFAELYHHESVSRGADDTQAKRLRASREAEYMRDRWRHRLFDDPAYHPNLTLTYEDFSLR</sequence>
<dbReference type="InterPro" id="IPR001173">
    <property type="entry name" value="Glyco_trans_2-like"/>
</dbReference>
<accession>A0ABT6I5G6</accession>
<dbReference type="CDD" id="cd04186">
    <property type="entry name" value="GT_2_like_c"/>
    <property type="match status" value="1"/>
</dbReference>